<organism evidence="4 5">
    <name type="scientific">Elasticomyces elasticus</name>
    <dbReference type="NCBI Taxonomy" id="574655"/>
    <lineage>
        <taxon>Eukaryota</taxon>
        <taxon>Fungi</taxon>
        <taxon>Dikarya</taxon>
        <taxon>Ascomycota</taxon>
        <taxon>Pezizomycotina</taxon>
        <taxon>Dothideomycetes</taxon>
        <taxon>Dothideomycetidae</taxon>
        <taxon>Mycosphaerellales</taxon>
        <taxon>Teratosphaeriaceae</taxon>
        <taxon>Elasticomyces</taxon>
    </lineage>
</organism>
<dbReference type="GO" id="GO:0008270">
    <property type="term" value="F:zinc ion binding"/>
    <property type="evidence" value="ECO:0007669"/>
    <property type="project" value="InterPro"/>
</dbReference>
<comment type="caution">
    <text evidence="4">The sequence shown here is derived from an EMBL/GenBank/DDBJ whole genome shotgun (WGS) entry which is preliminary data.</text>
</comment>
<evidence type="ECO:0000259" key="3">
    <source>
        <dbReference type="PROSITE" id="PS50048"/>
    </source>
</evidence>
<dbReference type="EMBL" id="JAVRQU010000006">
    <property type="protein sequence ID" value="KAK5701968.1"/>
    <property type="molecule type" value="Genomic_DNA"/>
</dbReference>
<evidence type="ECO:0000256" key="2">
    <source>
        <dbReference type="SAM" id="MobiDB-lite"/>
    </source>
</evidence>
<accession>A0AAN7ZUL2</accession>
<dbReference type="CDD" id="cd00067">
    <property type="entry name" value="GAL4"/>
    <property type="match status" value="1"/>
</dbReference>
<sequence length="550" mass="62195">MVGVPGRSKGCHTCKKRRVRCDEEKPVCARCTKGGFTCGGYAKALEIRMSTLSVVQDPPASSKAQQTGRKYPARSSDDSTAGQVTQSTALDPPLFPAMSLVAFKEPIHYAYLFDNFVWSSYGSPWLQLSAAGKLGSLPYEACEALSQCTFGMHYAQQDMELHGTIMYGRTVAVLRSGLARGDKQMMAGLLPIMLILMMHSNLTLAYAEGRNHILGMIALLQTCGPEAFQHQPLRSAFSSCRSTLITISLVTQKRSFLEEERWRVLPWARQREMKSNQDTLVDIMSILPGLLEDWATLQHEAPDTAEADMRPFCLRVQSGLQALFMWRHTWDAAHPQAAWERPRSTSTTPSRNTYPPDAKNMLFYETFSLAVEHTLYNALLICMLSLLHLAAAPEDVREYMQSAFINSIGTHQPVDPRLQVSPLLFPGETWDLHGPAVEIALAFEYELANIKHRSESALFWLFPLGLAYKVLEHDIEFRIWIQEMLDVSQGLRNYGRRGNVGFDFYNFFPLPRVDRAETRRGGNRATAHRVGWMYSRWRYSRVQLLPQEAV</sequence>
<dbReference type="PANTHER" id="PTHR38111">
    <property type="entry name" value="ZN(2)-C6 FUNGAL-TYPE DOMAIN-CONTAINING PROTEIN-RELATED"/>
    <property type="match status" value="1"/>
</dbReference>
<evidence type="ECO:0000256" key="1">
    <source>
        <dbReference type="ARBA" id="ARBA00023242"/>
    </source>
</evidence>
<dbReference type="PANTHER" id="PTHR38111:SF2">
    <property type="entry name" value="FINGER DOMAIN PROTEIN, PUTATIVE (AFU_ORTHOLOGUE AFUA_1G01560)-RELATED"/>
    <property type="match status" value="1"/>
</dbReference>
<dbReference type="InterPro" id="IPR036864">
    <property type="entry name" value="Zn2-C6_fun-type_DNA-bd_sf"/>
</dbReference>
<dbReference type="PROSITE" id="PS50048">
    <property type="entry name" value="ZN2_CY6_FUNGAL_2"/>
    <property type="match status" value="1"/>
</dbReference>
<dbReference type="AlphaFoldDB" id="A0AAN7ZUL2"/>
<reference evidence="4" key="1">
    <citation type="submission" date="2023-08" db="EMBL/GenBank/DDBJ databases">
        <title>Black Yeasts Isolated from many extreme environments.</title>
        <authorList>
            <person name="Coleine C."/>
            <person name="Stajich J.E."/>
            <person name="Selbmann L."/>
        </authorList>
    </citation>
    <scope>NUCLEOTIDE SEQUENCE</scope>
    <source>
        <strain evidence="4">CCFEE 5810</strain>
    </source>
</reference>
<dbReference type="SMART" id="SM00066">
    <property type="entry name" value="GAL4"/>
    <property type="match status" value="1"/>
</dbReference>
<dbReference type="Gene3D" id="4.10.240.10">
    <property type="entry name" value="Zn(2)-C6 fungal-type DNA-binding domain"/>
    <property type="match status" value="1"/>
</dbReference>
<dbReference type="Pfam" id="PF00172">
    <property type="entry name" value="Zn_clus"/>
    <property type="match status" value="1"/>
</dbReference>
<feature type="region of interest" description="Disordered" evidence="2">
    <location>
        <begin position="56"/>
        <end position="86"/>
    </location>
</feature>
<dbReference type="InterPro" id="IPR001138">
    <property type="entry name" value="Zn2Cys6_DnaBD"/>
</dbReference>
<dbReference type="Proteomes" id="UP001310594">
    <property type="component" value="Unassembled WGS sequence"/>
</dbReference>
<protein>
    <recommendedName>
        <fullName evidence="3">Zn(2)-C6 fungal-type domain-containing protein</fullName>
    </recommendedName>
</protein>
<gene>
    <name evidence="4" type="ORF">LTR97_004786</name>
</gene>
<name>A0AAN7ZUL2_9PEZI</name>
<feature type="domain" description="Zn(2)-C6 fungal-type" evidence="3">
    <location>
        <begin position="10"/>
        <end position="38"/>
    </location>
</feature>
<proteinExistence type="predicted"/>
<evidence type="ECO:0000313" key="4">
    <source>
        <dbReference type="EMBL" id="KAK5701968.1"/>
    </source>
</evidence>
<dbReference type="InterPro" id="IPR053178">
    <property type="entry name" value="Osmoadaptation_assoc"/>
</dbReference>
<dbReference type="GO" id="GO:0000981">
    <property type="term" value="F:DNA-binding transcription factor activity, RNA polymerase II-specific"/>
    <property type="evidence" value="ECO:0007669"/>
    <property type="project" value="InterPro"/>
</dbReference>
<keyword evidence="1" id="KW-0539">Nucleus</keyword>
<dbReference type="PROSITE" id="PS00463">
    <property type="entry name" value="ZN2_CY6_FUNGAL_1"/>
    <property type="match status" value="1"/>
</dbReference>
<evidence type="ECO:0000313" key="5">
    <source>
        <dbReference type="Proteomes" id="UP001310594"/>
    </source>
</evidence>
<dbReference type="SUPFAM" id="SSF57701">
    <property type="entry name" value="Zn2/Cys6 DNA-binding domain"/>
    <property type="match status" value="1"/>
</dbReference>